<protein>
    <submittedName>
        <fullName evidence="2">Nucleotidyltransferase</fullName>
    </submittedName>
</protein>
<organism evidence="2 3">
    <name type="scientific">Siphonobacter curvatus</name>
    <dbReference type="NCBI Taxonomy" id="2094562"/>
    <lineage>
        <taxon>Bacteria</taxon>
        <taxon>Pseudomonadati</taxon>
        <taxon>Bacteroidota</taxon>
        <taxon>Cytophagia</taxon>
        <taxon>Cytophagales</taxon>
        <taxon>Cytophagaceae</taxon>
        <taxon>Siphonobacter</taxon>
    </lineage>
</organism>
<feature type="coiled-coil region" evidence="1">
    <location>
        <begin position="180"/>
        <end position="207"/>
    </location>
</feature>
<dbReference type="OrthoDB" id="9796845at2"/>
<keyword evidence="2" id="KW-0808">Transferase</keyword>
<accession>A0A2S7IJW0</accession>
<keyword evidence="1" id="KW-0175">Coiled coil</keyword>
<sequence length="252" mass="29742">MKDRIASLFMDKSEIPLFYIESGSRLWGIASPDSDFDVRGFHLPAKTNYFDFKKQRDVWEVMDGELDFVSYDLDKMFGLLQKSNPTVFEWVRADLMYWNELPDWDTFRSEVSENINFKALYYHYHSLAKSHFYKLESDQKFTYKVAFYCMRGLLSAELASRQVVPELLIDDLFKQFNTESEVIKLAKASLERKRQQTEKEEIKEEDKQKIIQGIKAYLYRFESITPGGSSTQAKLDRVLTNYSVQIKSMFYA</sequence>
<name>A0A2S7IJW0_9BACT</name>
<dbReference type="EMBL" id="PTRA01000002">
    <property type="protein sequence ID" value="PQA56796.1"/>
    <property type="molecule type" value="Genomic_DNA"/>
</dbReference>
<dbReference type="PANTHER" id="PTHR34817:SF1">
    <property type="entry name" value="NUCLEOTIDYLTRANSFERASE"/>
    <property type="match status" value="1"/>
</dbReference>
<reference evidence="3" key="1">
    <citation type="submission" date="2018-02" db="EMBL/GenBank/DDBJ databases">
        <title>Genome sequencing of Solimonas sp. HR-BB.</title>
        <authorList>
            <person name="Lee Y."/>
            <person name="Jeon C.O."/>
        </authorList>
    </citation>
    <scope>NUCLEOTIDE SEQUENCE [LARGE SCALE GENOMIC DNA]</scope>
    <source>
        <strain evidence="3">HR-U</strain>
    </source>
</reference>
<dbReference type="RefSeq" id="WP_104714328.1">
    <property type="nucleotide sequence ID" value="NZ_PTRA01000002.1"/>
</dbReference>
<comment type="caution">
    <text evidence="2">The sequence shown here is derived from an EMBL/GenBank/DDBJ whole genome shotgun (WGS) entry which is preliminary data.</text>
</comment>
<dbReference type="AlphaFoldDB" id="A0A2S7IJW0"/>
<evidence type="ECO:0000256" key="1">
    <source>
        <dbReference type="SAM" id="Coils"/>
    </source>
</evidence>
<gene>
    <name evidence="2" type="ORF">C5O19_15760</name>
</gene>
<dbReference type="Proteomes" id="UP000239590">
    <property type="component" value="Unassembled WGS sequence"/>
</dbReference>
<dbReference type="InterPro" id="IPR018775">
    <property type="entry name" value="RlaP"/>
</dbReference>
<evidence type="ECO:0000313" key="3">
    <source>
        <dbReference type="Proteomes" id="UP000239590"/>
    </source>
</evidence>
<proteinExistence type="predicted"/>
<keyword evidence="3" id="KW-1185">Reference proteome</keyword>
<dbReference type="PANTHER" id="PTHR34817">
    <property type="entry name" value="NUCLEOTIDYLTRANSFERASE"/>
    <property type="match status" value="1"/>
</dbReference>
<dbReference type="GO" id="GO:0016740">
    <property type="term" value="F:transferase activity"/>
    <property type="evidence" value="ECO:0007669"/>
    <property type="project" value="UniProtKB-KW"/>
</dbReference>
<evidence type="ECO:0000313" key="2">
    <source>
        <dbReference type="EMBL" id="PQA56796.1"/>
    </source>
</evidence>
<dbReference type="Pfam" id="PF10127">
    <property type="entry name" value="RlaP"/>
    <property type="match status" value="1"/>
</dbReference>